<protein>
    <submittedName>
        <fullName evidence="2">Uncharacterized protein</fullName>
    </submittedName>
</protein>
<evidence type="ECO:0000256" key="1">
    <source>
        <dbReference type="SAM" id="MobiDB-lite"/>
    </source>
</evidence>
<gene>
    <name evidence="2" type="ORF">CHGG_00147</name>
</gene>
<dbReference type="VEuPathDB" id="FungiDB:CHGG_00147"/>
<organism evidence="2 3">
    <name type="scientific">Chaetomium globosum (strain ATCC 6205 / CBS 148.51 / DSM 1962 / NBRC 6347 / NRRL 1970)</name>
    <name type="common">Soil fungus</name>
    <dbReference type="NCBI Taxonomy" id="306901"/>
    <lineage>
        <taxon>Eukaryota</taxon>
        <taxon>Fungi</taxon>
        <taxon>Dikarya</taxon>
        <taxon>Ascomycota</taxon>
        <taxon>Pezizomycotina</taxon>
        <taxon>Sordariomycetes</taxon>
        <taxon>Sordariomycetidae</taxon>
        <taxon>Sordariales</taxon>
        <taxon>Chaetomiaceae</taxon>
        <taxon>Chaetomium</taxon>
    </lineage>
</organism>
<keyword evidence="3" id="KW-1185">Reference proteome</keyword>
<dbReference type="Proteomes" id="UP000001056">
    <property type="component" value="Unassembled WGS sequence"/>
</dbReference>
<reference evidence="3" key="1">
    <citation type="journal article" date="2015" name="Genome Announc.">
        <title>Draft genome sequence of the cellulolytic fungus Chaetomium globosum.</title>
        <authorList>
            <person name="Cuomo C.A."/>
            <person name="Untereiner W.A."/>
            <person name="Ma L.-J."/>
            <person name="Grabherr M."/>
            <person name="Birren B.W."/>
        </authorList>
    </citation>
    <scope>NUCLEOTIDE SEQUENCE [LARGE SCALE GENOMIC DNA]</scope>
    <source>
        <strain evidence="3">ATCC 6205 / CBS 148.51 / DSM 1962 / NBRC 6347 / NRRL 1970</strain>
    </source>
</reference>
<accession>Q2HI07</accession>
<evidence type="ECO:0000313" key="2">
    <source>
        <dbReference type="EMBL" id="EAQ91912.1"/>
    </source>
</evidence>
<dbReference type="EMBL" id="CH408029">
    <property type="protein sequence ID" value="EAQ91912.1"/>
    <property type="molecule type" value="Genomic_DNA"/>
</dbReference>
<name>Q2HI07_CHAGB</name>
<dbReference type="RefSeq" id="XP_001219368.1">
    <property type="nucleotide sequence ID" value="XM_001219367.1"/>
</dbReference>
<dbReference type="AlphaFoldDB" id="Q2HI07"/>
<sequence length="100" mass="10855">MAVGYVDNLSKGPQAPSSWRARAVPLKYWDILVQMAVEGKHQSEHAANVFKQVLDDPESKDLGKMQEYLLEIGVAFGDGEDEDAAQVKGEQTGNVLAGLP</sequence>
<dbReference type="HOGENOM" id="CLU_2305758_0_0_1"/>
<feature type="region of interest" description="Disordered" evidence="1">
    <location>
        <begin position="81"/>
        <end position="100"/>
    </location>
</feature>
<evidence type="ECO:0000313" key="3">
    <source>
        <dbReference type="Proteomes" id="UP000001056"/>
    </source>
</evidence>
<dbReference type="InParanoid" id="Q2HI07"/>
<proteinExistence type="predicted"/>
<dbReference type="GeneID" id="4387273"/>